<sequence length="73" mass="8328">MCSDTGSGRGSLFQSPKFVCYTCLRLGGCGFCRIVMPKRDIRTRSSLFLRSFLFQPNVGYLFIQQALVVEYFN</sequence>
<comment type="caution">
    <text evidence="1">The sequence shown here is derived from an EMBL/GenBank/DDBJ whole genome shotgun (WGS) entry which is preliminary data.</text>
</comment>
<gene>
    <name evidence="1" type="ORF">TSAR_001621</name>
</gene>
<protein>
    <submittedName>
        <fullName evidence="1">Uncharacterized protein</fullName>
    </submittedName>
</protein>
<dbReference type="AlphaFoldDB" id="A0A232EZD0"/>
<dbReference type="EMBL" id="NNAY01001499">
    <property type="protein sequence ID" value="OXU23784.1"/>
    <property type="molecule type" value="Genomic_DNA"/>
</dbReference>
<organism evidence="1 2">
    <name type="scientific">Trichomalopsis sarcophagae</name>
    <dbReference type="NCBI Taxonomy" id="543379"/>
    <lineage>
        <taxon>Eukaryota</taxon>
        <taxon>Metazoa</taxon>
        <taxon>Ecdysozoa</taxon>
        <taxon>Arthropoda</taxon>
        <taxon>Hexapoda</taxon>
        <taxon>Insecta</taxon>
        <taxon>Pterygota</taxon>
        <taxon>Neoptera</taxon>
        <taxon>Endopterygota</taxon>
        <taxon>Hymenoptera</taxon>
        <taxon>Apocrita</taxon>
        <taxon>Proctotrupomorpha</taxon>
        <taxon>Chalcidoidea</taxon>
        <taxon>Pteromalidae</taxon>
        <taxon>Pteromalinae</taxon>
        <taxon>Trichomalopsis</taxon>
    </lineage>
</organism>
<evidence type="ECO:0000313" key="2">
    <source>
        <dbReference type="Proteomes" id="UP000215335"/>
    </source>
</evidence>
<keyword evidence="2" id="KW-1185">Reference proteome</keyword>
<proteinExistence type="predicted"/>
<name>A0A232EZD0_9HYME</name>
<dbReference type="Proteomes" id="UP000215335">
    <property type="component" value="Unassembled WGS sequence"/>
</dbReference>
<accession>A0A232EZD0</accession>
<reference evidence="1 2" key="1">
    <citation type="journal article" date="2017" name="Curr. Biol.">
        <title>The Evolution of Venom by Co-option of Single-Copy Genes.</title>
        <authorList>
            <person name="Martinson E.O."/>
            <person name="Mrinalini"/>
            <person name="Kelkar Y.D."/>
            <person name="Chang C.H."/>
            <person name="Werren J.H."/>
        </authorList>
    </citation>
    <scope>NUCLEOTIDE SEQUENCE [LARGE SCALE GENOMIC DNA]</scope>
    <source>
        <strain evidence="1 2">Alberta</strain>
        <tissue evidence="1">Whole body</tissue>
    </source>
</reference>
<evidence type="ECO:0000313" key="1">
    <source>
        <dbReference type="EMBL" id="OXU23784.1"/>
    </source>
</evidence>